<feature type="transmembrane region" description="Helical" evidence="5">
    <location>
        <begin position="35"/>
        <end position="53"/>
    </location>
</feature>
<feature type="transmembrane region" description="Helical" evidence="5">
    <location>
        <begin position="6"/>
        <end position="23"/>
    </location>
</feature>
<evidence type="ECO:0000313" key="7">
    <source>
        <dbReference type="Proteomes" id="UP001597399"/>
    </source>
</evidence>
<name>A0ABW5S4I0_9BACL</name>
<dbReference type="EMBL" id="JBHUMQ010000026">
    <property type="protein sequence ID" value="MFD2694328.1"/>
    <property type="molecule type" value="Genomic_DNA"/>
</dbReference>
<keyword evidence="3 5" id="KW-1133">Transmembrane helix</keyword>
<dbReference type="RefSeq" id="WP_253057873.1">
    <property type="nucleotide sequence ID" value="NZ_JAMXWM010000001.1"/>
</dbReference>
<dbReference type="Proteomes" id="UP001597399">
    <property type="component" value="Unassembled WGS sequence"/>
</dbReference>
<comment type="caution">
    <text evidence="6">The sequence shown here is derived from an EMBL/GenBank/DDBJ whole genome shotgun (WGS) entry which is preliminary data.</text>
</comment>
<dbReference type="Pfam" id="PF04193">
    <property type="entry name" value="PQ-loop"/>
    <property type="match status" value="1"/>
</dbReference>
<evidence type="ECO:0000256" key="4">
    <source>
        <dbReference type="ARBA" id="ARBA00023136"/>
    </source>
</evidence>
<evidence type="ECO:0000256" key="5">
    <source>
        <dbReference type="SAM" id="Phobius"/>
    </source>
</evidence>
<evidence type="ECO:0000313" key="6">
    <source>
        <dbReference type="EMBL" id="MFD2694328.1"/>
    </source>
</evidence>
<dbReference type="NCBIfam" id="NF037968">
    <property type="entry name" value="SemiSWEET_2"/>
    <property type="match status" value="1"/>
</dbReference>
<evidence type="ECO:0000256" key="2">
    <source>
        <dbReference type="ARBA" id="ARBA00022692"/>
    </source>
</evidence>
<comment type="subcellular location">
    <subcellularLocation>
        <location evidence="1">Membrane</location>
        <topology evidence="1">Multi-pass membrane protein</topology>
    </subcellularLocation>
</comment>
<proteinExistence type="predicted"/>
<dbReference type="InterPro" id="IPR006603">
    <property type="entry name" value="PQ-loop_rpt"/>
</dbReference>
<protein>
    <submittedName>
        <fullName evidence="6">SemiSWEET family sugar transporter</fullName>
    </submittedName>
</protein>
<dbReference type="Gene3D" id="1.20.1280.290">
    <property type="match status" value="1"/>
</dbReference>
<keyword evidence="6" id="KW-0813">Transport</keyword>
<keyword evidence="4 5" id="KW-0472">Membrane</keyword>
<keyword evidence="2 5" id="KW-0812">Transmembrane</keyword>
<reference evidence="7" key="1">
    <citation type="journal article" date="2019" name="Int. J. Syst. Evol. Microbiol.">
        <title>The Global Catalogue of Microorganisms (GCM) 10K type strain sequencing project: providing services to taxonomists for standard genome sequencing and annotation.</title>
        <authorList>
            <consortium name="The Broad Institute Genomics Platform"/>
            <consortium name="The Broad Institute Genome Sequencing Center for Infectious Disease"/>
            <person name="Wu L."/>
            <person name="Ma J."/>
        </authorList>
    </citation>
    <scope>NUCLEOTIDE SEQUENCE [LARGE SCALE GENOMIC DNA]</scope>
    <source>
        <strain evidence="7">TISTR 2466</strain>
    </source>
</reference>
<accession>A0ABW5S4I0</accession>
<gene>
    <name evidence="6" type="ORF">ACFSUE_11920</name>
</gene>
<keyword evidence="6" id="KW-0762">Sugar transport</keyword>
<dbReference type="InterPro" id="IPR047662">
    <property type="entry name" value="SemiSWEET"/>
</dbReference>
<organism evidence="6 7">
    <name type="scientific">Sporolactobacillus shoreicorticis</name>
    <dbReference type="NCBI Taxonomy" id="1923877"/>
    <lineage>
        <taxon>Bacteria</taxon>
        <taxon>Bacillati</taxon>
        <taxon>Bacillota</taxon>
        <taxon>Bacilli</taxon>
        <taxon>Bacillales</taxon>
        <taxon>Sporolactobacillaceae</taxon>
        <taxon>Sporolactobacillus</taxon>
    </lineage>
</organism>
<evidence type="ECO:0000256" key="1">
    <source>
        <dbReference type="ARBA" id="ARBA00004141"/>
    </source>
</evidence>
<evidence type="ECO:0000256" key="3">
    <source>
        <dbReference type="ARBA" id="ARBA00022989"/>
    </source>
</evidence>
<keyword evidence="7" id="KW-1185">Reference proteome</keyword>
<feature type="transmembrane region" description="Helical" evidence="5">
    <location>
        <begin position="59"/>
        <end position="77"/>
    </location>
</feature>
<sequence>MLEIIGFIAGIFTSISFFPQAIKVIKTNQVADISLLTYFMFLMGLALWVVYGLFFHSPSIFICNAISLIPAGIIFIIKAKSIIEKKHARLQN</sequence>